<protein>
    <submittedName>
        <fullName evidence="3">Septum formation initiator family protein</fullName>
    </submittedName>
</protein>
<organism evidence="3 4">
    <name type="scientific">Heyndrickxia acidicola</name>
    <dbReference type="NCBI Taxonomy" id="209389"/>
    <lineage>
        <taxon>Bacteria</taxon>
        <taxon>Bacillati</taxon>
        <taxon>Bacillota</taxon>
        <taxon>Bacilli</taxon>
        <taxon>Bacillales</taxon>
        <taxon>Bacillaceae</taxon>
        <taxon>Heyndrickxia</taxon>
    </lineage>
</organism>
<dbReference type="InterPro" id="IPR007060">
    <property type="entry name" value="FtsL/DivIC"/>
</dbReference>
<evidence type="ECO:0000313" key="4">
    <source>
        <dbReference type="Proteomes" id="UP001341444"/>
    </source>
</evidence>
<keyword evidence="1" id="KW-0175">Coiled coil</keyword>
<dbReference type="PANTHER" id="PTHR40027:SF1">
    <property type="entry name" value="CELL DIVISION PROTEIN DIVIC"/>
    <property type="match status" value="1"/>
</dbReference>
<keyword evidence="2" id="KW-0812">Transmembrane</keyword>
<gene>
    <name evidence="3" type="ORF">P4T90_23510</name>
</gene>
<feature type="coiled-coil region" evidence="1">
    <location>
        <begin position="56"/>
        <end position="97"/>
    </location>
</feature>
<reference evidence="3 4" key="1">
    <citation type="submission" date="2023-03" db="EMBL/GenBank/DDBJ databases">
        <title>Bacillus Genome Sequencing.</title>
        <authorList>
            <person name="Dunlap C."/>
        </authorList>
    </citation>
    <scope>NUCLEOTIDE SEQUENCE [LARGE SCALE GENOMIC DNA]</scope>
    <source>
        <strain evidence="3 4">B-23453</strain>
    </source>
</reference>
<evidence type="ECO:0000256" key="2">
    <source>
        <dbReference type="SAM" id="Phobius"/>
    </source>
</evidence>
<dbReference type="Proteomes" id="UP001341444">
    <property type="component" value="Unassembled WGS sequence"/>
</dbReference>
<sequence length="134" mass="15206">MSGRPERNIAPLDNAFTKQQQMKDKVTARKRKLLLRRLTLFAIIAGAITYLLVSTLISKNSELAAQKVNKSQLENQVADLKSEKTMLKDQINKLNDNNYIAKLARTEYFLSKKGEIIFNIPQSDKKGSDEDASY</sequence>
<accession>A0ABU6MMT0</accession>
<dbReference type="Pfam" id="PF04977">
    <property type="entry name" value="DivIC"/>
    <property type="match status" value="1"/>
</dbReference>
<name>A0ABU6MMT0_9BACI</name>
<dbReference type="EMBL" id="JARMAB010000046">
    <property type="protein sequence ID" value="MED1205999.1"/>
    <property type="molecule type" value="Genomic_DNA"/>
</dbReference>
<keyword evidence="2" id="KW-1133">Transmembrane helix</keyword>
<evidence type="ECO:0000313" key="3">
    <source>
        <dbReference type="EMBL" id="MED1205999.1"/>
    </source>
</evidence>
<proteinExistence type="predicted"/>
<evidence type="ECO:0000256" key="1">
    <source>
        <dbReference type="SAM" id="Coils"/>
    </source>
</evidence>
<feature type="transmembrane region" description="Helical" evidence="2">
    <location>
        <begin position="38"/>
        <end position="57"/>
    </location>
</feature>
<keyword evidence="4" id="KW-1185">Reference proteome</keyword>
<comment type="caution">
    <text evidence="3">The sequence shown here is derived from an EMBL/GenBank/DDBJ whole genome shotgun (WGS) entry which is preliminary data.</text>
</comment>
<dbReference type="InterPro" id="IPR039076">
    <property type="entry name" value="DivIC"/>
</dbReference>
<keyword evidence="2" id="KW-0472">Membrane</keyword>
<dbReference type="PANTHER" id="PTHR40027">
    <property type="entry name" value="CELL DIVISION PROTEIN DIVIC"/>
    <property type="match status" value="1"/>
</dbReference>
<dbReference type="RefSeq" id="WP_066267860.1">
    <property type="nucleotide sequence ID" value="NZ_JARMAB010000046.1"/>
</dbReference>